<feature type="active site" evidence="2">
    <location>
        <position position="134"/>
    </location>
</feature>
<dbReference type="Gene3D" id="3.90.45.10">
    <property type="entry name" value="Peptide deformylase"/>
    <property type="match status" value="1"/>
</dbReference>
<protein>
    <recommendedName>
        <fullName evidence="2">Peptide deformylase</fullName>
        <shortName evidence="2">PDF</shortName>
        <ecNumber evidence="2">3.5.1.88</ecNumber>
    </recommendedName>
    <alternativeName>
        <fullName evidence="2">Polypeptide deformylase</fullName>
    </alternativeName>
</protein>
<dbReference type="AlphaFoldDB" id="A0A4D6XXH6"/>
<evidence type="ECO:0000313" key="4">
    <source>
        <dbReference type="Proteomes" id="UP000298564"/>
    </source>
</evidence>
<reference evidence="3 4" key="2">
    <citation type="submission" date="2019-05" db="EMBL/GenBank/DDBJ databases">
        <title>Genome evolution of the obligate endosymbiont Buchnera aphidicola.</title>
        <authorList>
            <person name="Moran N.A."/>
        </authorList>
    </citation>
    <scope>NUCLEOTIDE SEQUENCE [LARGE SCALE GENOMIC DNA]</scope>
    <source>
        <strain evidence="3 4">Lps</strain>
    </source>
</reference>
<dbReference type="PANTHER" id="PTHR10458:SF22">
    <property type="entry name" value="PEPTIDE DEFORMYLASE"/>
    <property type="match status" value="1"/>
</dbReference>
<evidence type="ECO:0000256" key="2">
    <source>
        <dbReference type="HAMAP-Rule" id="MF_00163"/>
    </source>
</evidence>
<keyword evidence="2" id="KW-0648">Protein biosynthesis</keyword>
<comment type="function">
    <text evidence="2">Removes the formyl group from the N-terminal Met of newly synthesized proteins. Requires at least a dipeptide for an efficient rate of reaction. N-terminal L-methionine is a prerequisite for activity but the enzyme has broad specificity at other positions.</text>
</comment>
<dbReference type="InterPro" id="IPR036821">
    <property type="entry name" value="Peptide_deformylase_sf"/>
</dbReference>
<feature type="binding site" evidence="2">
    <location>
        <position position="133"/>
    </location>
    <ligand>
        <name>Fe cation</name>
        <dbReference type="ChEBI" id="CHEBI:24875"/>
    </ligand>
</feature>
<keyword evidence="2 3" id="KW-0378">Hydrolase</keyword>
<proteinExistence type="inferred from homology"/>
<comment type="similarity">
    <text evidence="1 2">Belongs to the polypeptide deformylase family.</text>
</comment>
<comment type="catalytic activity">
    <reaction evidence="2">
        <text>N-terminal N-formyl-L-methionyl-[peptide] + H2O = N-terminal L-methionyl-[peptide] + formate</text>
        <dbReference type="Rhea" id="RHEA:24420"/>
        <dbReference type="Rhea" id="RHEA-COMP:10639"/>
        <dbReference type="Rhea" id="RHEA-COMP:10640"/>
        <dbReference type="ChEBI" id="CHEBI:15377"/>
        <dbReference type="ChEBI" id="CHEBI:15740"/>
        <dbReference type="ChEBI" id="CHEBI:49298"/>
        <dbReference type="ChEBI" id="CHEBI:64731"/>
        <dbReference type="EC" id="3.5.1.88"/>
    </reaction>
</comment>
<dbReference type="PIRSF" id="PIRSF004749">
    <property type="entry name" value="Pep_def"/>
    <property type="match status" value="1"/>
</dbReference>
<dbReference type="InterPro" id="IPR023635">
    <property type="entry name" value="Peptide_deformylase"/>
</dbReference>
<feature type="binding site" evidence="2">
    <location>
        <position position="137"/>
    </location>
    <ligand>
        <name>Fe cation</name>
        <dbReference type="ChEBI" id="CHEBI:24875"/>
    </ligand>
</feature>
<dbReference type="Proteomes" id="UP000298564">
    <property type="component" value="Chromosome"/>
</dbReference>
<keyword evidence="2" id="KW-0479">Metal-binding</keyword>
<evidence type="ECO:0000256" key="1">
    <source>
        <dbReference type="ARBA" id="ARBA00010759"/>
    </source>
</evidence>
<dbReference type="GO" id="GO:0046872">
    <property type="term" value="F:metal ion binding"/>
    <property type="evidence" value="ECO:0007669"/>
    <property type="project" value="UniProtKB-KW"/>
</dbReference>
<dbReference type="OrthoDB" id="9804313at2"/>
<dbReference type="NCBIfam" id="TIGR00079">
    <property type="entry name" value="pept_deformyl"/>
    <property type="match status" value="1"/>
</dbReference>
<dbReference type="EMBL" id="CP034870">
    <property type="protein sequence ID" value="QCI22322.1"/>
    <property type="molecule type" value="Genomic_DNA"/>
</dbReference>
<organism evidence="3 4">
    <name type="scientific">Buchnera aphidicola</name>
    <name type="common">Lipaphis pseudobrassicae</name>
    <dbReference type="NCBI Taxonomy" id="1258543"/>
    <lineage>
        <taxon>Bacteria</taxon>
        <taxon>Pseudomonadati</taxon>
        <taxon>Pseudomonadota</taxon>
        <taxon>Gammaproteobacteria</taxon>
        <taxon>Enterobacterales</taxon>
        <taxon>Erwiniaceae</taxon>
        <taxon>Buchnera</taxon>
    </lineage>
</organism>
<comment type="cofactor">
    <cofactor evidence="2">
        <name>Fe(2+)</name>
        <dbReference type="ChEBI" id="CHEBI:29033"/>
    </cofactor>
    <text evidence="2">Binds 1 Fe(2+) ion.</text>
</comment>
<dbReference type="SUPFAM" id="SSF56420">
    <property type="entry name" value="Peptide deformylase"/>
    <property type="match status" value="1"/>
</dbReference>
<sequence>MSFLKILYYPDKRLRLIAKPVKKIDTTIKHIVNNMIDTMHQEEGIGLAATQVNIQLQIVVVKKMEEQKDNLILINPVIVKKKGHISIEEGCLSIPKYRATVPRSNYIKVRAINIYGKAIEIEAKSIVSICIQHEIDHLHGRLFIDYLSKFKQDRIEKKFKKIKKQKNLLKE</sequence>
<name>A0A4D6XXH6_9GAMM</name>
<dbReference type="GO" id="GO:0006412">
    <property type="term" value="P:translation"/>
    <property type="evidence" value="ECO:0007669"/>
    <property type="project" value="UniProtKB-UniRule"/>
</dbReference>
<reference evidence="3 4" key="1">
    <citation type="submission" date="2018-12" db="EMBL/GenBank/DDBJ databases">
        <authorList>
            <person name="Chong R.A."/>
        </authorList>
    </citation>
    <scope>NUCLEOTIDE SEQUENCE [LARGE SCALE GENOMIC DNA]</scope>
    <source>
        <strain evidence="3 4">Lps</strain>
    </source>
</reference>
<dbReference type="GO" id="GO:0042586">
    <property type="term" value="F:peptide deformylase activity"/>
    <property type="evidence" value="ECO:0007669"/>
    <property type="project" value="UniProtKB-UniRule"/>
</dbReference>
<dbReference type="EC" id="3.5.1.88" evidence="2"/>
<dbReference type="PANTHER" id="PTHR10458">
    <property type="entry name" value="PEPTIDE DEFORMYLASE"/>
    <property type="match status" value="1"/>
</dbReference>
<dbReference type="Pfam" id="PF01327">
    <property type="entry name" value="Pep_deformylase"/>
    <property type="match status" value="1"/>
</dbReference>
<dbReference type="RefSeq" id="WP_158356163.1">
    <property type="nucleotide sequence ID" value="NZ_CP034870.1"/>
</dbReference>
<evidence type="ECO:0000313" key="3">
    <source>
        <dbReference type="EMBL" id="QCI22322.1"/>
    </source>
</evidence>
<dbReference type="PRINTS" id="PR01576">
    <property type="entry name" value="PDEFORMYLASE"/>
</dbReference>
<dbReference type="CDD" id="cd00487">
    <property type="entry name" value="Pep_deformylase"/>
    <property type="match status" value="1"/>
</dbReference>
<gene>
    <name evidence="2 3" type="primary">def</name>
    <name evidence="3" type="ORF">D9V70_02555</name>
</gene>
<dbReference type="NCBIfam" id="NF001159">
    <property type="entry name" value="PRK00150.1-3"/>
    <property type="match status" value="1"/>
</dbReference>
<accession>A0A4D6XXH6</accession>
<dbReference type="HAMAP" id="MF_00163">
    <property type="entry name" value="Pep_deformylase"/>
    <property type="match status" value="1"/>
</dbReference>
<feature type="binding site" evidence="2">
    <location>
        <position position="91"/>
    </location>
    <ligand>
        <name>Fe cation</name>
        <dbReference type="ChEBI" id="CHEBI:24875"/>
    </ligand>
</feature>
<keyword evidence="2" id="KW-0408">Iron</keyword>